<evidence type="ECO:0000313" key="3">
    <source>
        <dbReference type="Proteomes" id="UP000030765"/>
    </source>
</evidence>
<reference evidence="1 3" key="1">
    <citation type="journal article" date="2014" name="BMC Genomics">
        <title>Genome sequence of Anopheles sinensis provides insight into genetics basis of mosquito competence for malaria parasites.</title>
        <authorList>
            <person name="Zhou D."/>
            <person name="Zhang D."/>
            <person name="Ding G."/>
            <person name="Shi L."/>
            <person name="Hou Q."/>
            <person name="Ye Y."/>
            <person name="Xu Y."/>
            <person name="Zhou H."/>
            <person name="Xiong C."/>
            <person name="Li S."/>
            <person name="Yu J."/>
            <person name="Hong S."/>
            <person name="Yu X."/>
            <person name="Zou P."/>
            <person name="Chen C."/>
            <person name="Chang X."/>
            <person name="Wang W."/>
            <person name="Lv Y."/>
            <person name="Sun Y."/>
            <person name="Ma L."/>
            <person name="Shen B."/>
            <person name="Zhu C."/>
        </authorList>
    </citation>
    <scope>NUCLEOTIDE SEQUENCE [LARGE SCALE GENOMIC DNA]</scope>
</reference>
<evidence type="ECO:0000313" key="1">
    <source>
        <dbReference type="EMBL" id="KFB41823.1"/>
    </source>
</evidence>
<dbReference type="AlphaFoldDB" id="A0A084VV29"/>
<dbReference type="VEuPathDB" id="VectorBase:ASIC009662"/>
<sequence>MTRETRENSFGYEARALPNLPMALGFGSALYSLRFTEARAWQGKCRVWCRRDARKHNELLASEIRHTIVRVRARGSVAIEPQEPLRFALHFEPAFPSVSCVLR</sequence>
<dbReference type="EnsemblMetazoa" id="ASIC009662-RA">
    <property type="protein sequence ID" value="ASIC009662-PA"/>
    <property type="gene ID" value="ASIC009662"/>
</dbReference>
<name>A0A084VV29_ANOSI</name>
<evidence type="ECO:0000313" key="2">
    <source>
        <dbReference type="EnsemblMetazoa" id="ASIC009662-PA"/>
    </source>
</evidence>
<accession>A0A084VV29</accession>
<dbReference type="EMBL" id="KE525157">
    <property type="protein sequence ID" value="KFB41823.1"/>
    <property type="molecule type" value="Genomic_DNA"/>
</dbReference>
<proteinExistence type="predicted"/>
<dbReference type="Proteomes" id="UP000030765">
    <property type="component" value="Unassembled WGS sequence"/>
</dbReference>
<organism evidence="1">
    <name type="scientific">Anopheles sinensis</name>
    <name type="common">Mosquito</name>
    <dbReference type="NCBI Taxonomy" id="74873"/>
    <lineage>
        <taxon>Eukaryota</taxon>
        <taxon>Metazoa</taxon>
        <taxon>Ecdysozoa</taxon>
        <taxon>Arthropoda</taxon>
        <taxon>Hexapoda</taxon>
        <taxon>Insecta</taxon>
        <taxon>Pterygota</taxon>
        <taxon>Neoptera</taxon>
        <taxon>Endopterygota</taxon>
        <taxon>Diptera</taxon>
        <taxon>Nematocera</taxon>
        <taxon>Culicoidea</taxon>
        <taxon>Culicidae</taxon>
        <taxon>Anophelinae</taxon>
        <taxon>Anopheles</taxon>
    </lineage>
</organism>
<gene>
    <name evidence="1" type="ORF">ZHAS_00009662</name>
</gene>
<reference evidence="2" key="2">
    <citation type="submission" date="2020-05" db="UniProtKB">
        <authorList>
            <consortium name="EnsemblMetazoa"/>
        </authorList>
    </citation>
    <scope>IDENTIFICATION</scope>
</reference>
<keyword evidence="3" id="KW-1185">Reference proteome</keyword>
<protein>
    <submittedName>
        <fullName evidence="1 2">Uncharacterized protein</fullName>
    </submittedName>
</protein>
<dbReference type="EMBL" id="ATLV01017148">
    <property type="status" value="NOT_ANNOTATED_CDS"/>
    <property type="molecule type" value="Genomic_DNA"/>
</dbReference>